<name>A0A7X0MR63_9HYPH</name>
<reference evidence="2 3" key="1">
    <citation type="submission" date="2020-08" db="EMBL/GenBank/DDBJ databases">
        <title>The Agave Microbiome: Exploring the role of microbial communities in plant adaptations to desert environments.</title>
        <authorList>
            <person name="Partida-Martinez L.P."/>
        </authorList>
    </citation>
    <scope>NUCLEOTIDE SEQUENCE [LARGE SCALE GENOMIC DNA]</scope>
    <source>
        <strain evidence="2 3">AS3.12</strain>
    </source>
</reference>
<evidence type="ECO:0000313" key="2">
    <source>
        <dbReference type="EMBL" id="MBB6508249.1"/>
    </source>
</evidence>
<organism evidence="2 3">
    <name type="scientific">Rhizobium soli</name>
    <dbReference type="NCBI Taxonomy" id="424798"/>
    <lineage>
        <taxon>Bacteria</taxon>
        <taxon>Pseudomonadati</taxon>
        <taxon>Pseudomonadota</taxon>
        <taxon>Alphaproteobacteria</taxon>
        <taxon>Hyphomicrobiales</taxon>
        <taxon>Rhizobiaceae</taxon>
        <taxon>Rhizobium/Agrobacterium group</taxon>
        <taxon>Rhizobium</taxon>
    </lineage>
</organism>
<sequence length="99" mass="11159">MKKYFVSAVVAGVALSAFAGSASAQRYLDDYVGRRINAVKDDLRDQGFRDVGRISDRRGSYALMFDGRTCLALHGGRGVIDDIDRLDRQDCDPRRRPRY</sequence>
<feature type="signal peptide" evidence="1">
    <location>
        <begin position="1"/>
        <end position="19"/>
    </location>
</feature>
<evidence type="ECO:0000313" key="3">
    <source>
        <dbReference type="Proteomes" id="UP000585437"/>
    </source>
</evidence>
<keyword evidence="1" id="KW-0732">Signal</keyword>
<dbReference type="RefSeq" id="WP_184654358.1">
    <property type="nucleotide sequence ID" value="NZ_JACHBU010000003.1"/>
</dbReference>
<feature type="chain" id="PRO_5031524437" description="PepSY domain-containing protein" evidence="1">
    <location>
        <begin position="20"/>
        <end position="99"/>
    </location>
</feature>
<comment type="caution">
    <text evidence="2">The sequence shown here is derived from an EMBL/GenBank/DDBJ whole genome shotgun (WGS) entry which is preliminary data.</text>
</comment>
<dbReference type="EMBL" id="JACHBU010000003">
    <property type="protein sequence ID" value="MBB6508249.1"/>
    <property type="molecule type" value="Genomic_DNA"/>
</dbReference>
<accession>A0A7X0MR63</accession>
<dbReference type="AlphaFoldDB" id="A0A7X0MR63"/>
<evidence type="ECO:0008006" key="4">
    <source>
        <dbReference type="Google" id="ProtNLM"/>
    </source>
</evidence>
<evidence type="ECO:0000256" key="1">
    <source>
        <dbReference type="SAM" id="SignalP"/>
    </source>
</evidence>
<protein>
    <recommendedName>
        <fullName evidence="4">PepSY domain-containing protein</fullName>
    </recommendedName>
</protein>
<dbReference type="Proteomes" id="UP000585437">
    <property type="component" value="Unassembled WGS sequence"/>
</dbReference>
<keyword evidence="3" id="KW-1185">Reference proteome</keyword>
<gene>
    <name evidence="2" type="ORF">F4695_001598</name>
</gene>
<proteinExistence type="predicted"/>